<dbReference type="Pfam" id="PF00089">
    <property type="entry name" value="Trypsin"/>
    <property type="match status" value="2"/>
</dbReference>
<dbReference type="SMART" id="SM00020">
    <property type="entry name" value="Tryp_SPc"/>
    <property type="match status" value="1"/>
</dbReference>
<dbReference type="EnsemblMetazoa" id="AALFPA23_021126.R31162">
    <property type="protein sequence ID" value="AALFPA23_021126.P31162"/>
    <property type="gene ID" value="AALFPA23_021126"/>
</dbReference>
<dbReference type="Gene3D" id="2.40.10.10">
    <property type="entry name" value="Trypsin-like serine proteases"/>
    <property type="match status" value="2"/>
</dbReference>
<evidence type="ECO:0000259" key="2">
    <source>
        <dbReference type="PROSITE" id="PS50240"/>
    </source>
</evidence>
<dbReference type="SUPFAM" id="SSF50494">
    <property type="entry name" value="Trypsin-like serine proteases"/>
    <property type="match status" value="2"/>
</dbReference>
<evidence type="ECO:0000313" key="4">
    <source>
        <dbReference type="Proteomes" id="UP000069940"/>
    </source>
</evidence>
<dbReference type="InterPro" id="IPR001254">
    <property type="entry name" value="Trypsin_dom"/>
</dbReference>
<dbReference type="Proteomes" id="UP000069940">
    <property type="component" value="Unassembled WGS sequence"/>
</dbReference>
<feature type="domain" description="Peptidase S1" evidence="2">
    <location>
        <begin position="40"/>
        <end position="284"/>
    </location>
</feature>
<accession>A0ABM1ZRY0</accession>
<dbReference type="PANTHER" id="PTHR24260">
    <property type="match status" value="1"/>
</dbReference>
<evidence type="ECO:0000256" key="1">
    <source>
        <dbReference type="ARBA" id="ARBA00024195"/>
    </source>
</evidence>
<evidence type="ECO:0000313" key="3">
    <source>
        <dbReference type="EnsemblMetazoa" id="AALFPA23_021126.P31162"/>
    </source>
</evidence>
<sequence>MKLYQDISYVGLVLVVCLKIVECKVFLAWGQVEPKTTPFIVRAEKVEKLGEYPWHVAIFHKGSYRCGGSIISDQFVLTATHTTYLENRQINPSSLTVKAGIINTAAEDSKDYTVTEIIRYPGYDANTLVHDICLLKLNKQIEFNKFIRPVKLWDNTDTLMSSLGSGNYFEVVLGFGWTENRTSSTDLRRARYYPVSPIECASIKSFKPALEQNSAFCAKSDENVTICTGDSGGGSVYYDDRNKAYYLRGLVSMGFWMGETCVSNRAGLFTNVVRYIKWIEKIAVPTMYNLVGIANCKGVSLSQQSTLTLPALAHLKYAFRKTFSVSDCHGLLITRKHVLTQANCIANNTVRKLHAVALGSSAVNDPLEPSRQYGIQSMKYEQELAIITLVEEVDESIEPVCIPTRPEEGEQSILFWDQKAKHPKFIQQRNIMQLNEKMNSFHNVLNIKIKDTATDRRIGSAPLMYTVTEGTEKHAYIRALEKCSTHTCETGTFIDVLMYRQWIKNITNGYIDDSIVMPPLPEQDKKDEE</sequence>
<comment type="similarity">
    <text evidence="1">Belongs to the peptidase S1 family. CLIP subfamily.</text>
</comment>
<dbReference type="GeneID" id="109431743"/>
<dbReference type="PANTHER" id="PTHR24260:SF136">
    <property type="entry name" value="GH08193P-RELATED"/>
    <property type="match status" value="1"/>
</dbReference>
<protein>
    <recommendedName>
        <fullName evidence="2">Peptidase S1 domain-containing protein</fullName>
    </recommendedName>
</protein>
<organism evidence="3 4">
    <name type="scientific">Aedes albopictus</name>
    <name type="common">Asian tiger mosquito</name>
    <name type="synonym">Stegomyia albopicta</name>
    <dbReference type="NCBI Taxonomy" id="7160"/>
    <lineage>
        <taxon>Eukaryota</taxon>
        <taxon>Metazoa</taxon>
        <taxon>Ecdysozoa</taxon>
        <taxon>Arthropoda</taxon>
        <taxon>Hexapoda</taxon>
        <taxon>Insecta</taxon>
        <taxon>Pterygota</taxon>
        <taxon>Neoptera</taxon>
        <taxon>Endopterygota</taxon>
        <taxon>Diptera</taxon>
        <taxon>Nematocera</taxon>
        <taxon>Culicoidea</taxon>
        <taxon>Culicidae</taxon>
        <taxon>Culicinae</taxon>
        <taxon>Aedini</taxon>
        <taxon>Aedes</taxon>
        <taxon>Stegomyia</taxon>
    </lineage>
</organism>
<dbReference type="InterPro" id="IPR051333">
    <property type="entry name" value="CLIP_Serine_Protease"/>
</dbReference>
<reference evidence="3" key="2">
    <citation type="submission" date="2025-05" db="UniProtKB">
        <authorList>
            <consortium name="EnsemblMetazoa"/>
        </authorList>
    </citation>
    <scope>IDENTIFICATION</scope>
    <source>
        <strain evidence="3">Foshan</strain>
    </source>
</reference>
<dbReference type="PRINTS" id="PR00722">
    <property type="entry name" value="CHYMOTRYPSIN"/>
</dbReference>
<keyword evidence="4" id="KW-1185">Reference proteome</keyword>
<dbReference type="PROSITE" id="PS50240">
    <property type="entry name" value="TRYPSIN_DOM"/>
    <property type="match status" value="1"/>
</dbReference>
<dbReference type="InterPro" id="IPR043504">
    <property type="entry name" value="Peptidase_S1_PA_chymotrypsin"/>
</dbReference>
<proteinExistence type="inferred from homology"/>
<dbReference type="CDD" id="cd00190">
    <property type="entry name" value="Tryp_SPc"/>
    <property type="match status" value="1"/>
</dbReference>
<name>A0ABM1ZRY0_AEDAL</name>
<dbReference type="InterPro" id="IPR009003">
    <property type="entry name" value="Peptidase_S1_PA"/>
</dbReference>
<dbReference type="InterPro" id="IPR001314">
    <property type="entry name" value="Peptidase_S1A"/>
</dbReference>
<reference evidence="4" key="1">
    <citation type="journal article" date="2015" name="Proc. Natl. Acad. Sci. U.S.A.">
        <title>Genome sequence of the Asian Tiger mosquito, Aedes albopictus, reveals insights into its biology, genetics, and evolution.</title>
        <authorList>
            <person name="Chen X.G."/>
            <person name="Jiang X."/>
            <person name="Gu J."/>
            <person name="Xu M."/>
            <person name="Wu Y."/>
            <person name="Deng Y."/>
            <person name="Zhang C."/>
            <person name="Bonizzoni M."/>
            <person name="Dermauw W."/>
            <person name="Vontas J."/>
            <person name="Armbruster P."/>
            <person name="Huang X."/>
            <person name="Yang Y."/>
            <person name="Zhang H."/>
            <person name="He W."/>
            <person name="Peng H."/>
            <person name="Liu Y."/>
            <person name="Wu K."/>
            <person name="Chen J."/>
            <person name="Lirakis M."/>
            <person name="Topalis P."/>
            <person name="Van Leeuwen T."/>
            <person name="Hall A.B."/>
            <person name="Jiang X."/>
            <person name="Thorpe C."/>
            <person name="Mueller R.L."/>
            <person name="Sun C."/>
            <person name="Waterhouse R.M."/>
            <person name="Yan G."/>
            <person name="Tu Z.J."/>
            <person name="Fang X."/>
            <person name="James A.A."/>
        </authorList>
    </citation>
    <scope>NUCLEOTIDE SEQUENCE [LARGE SCALE GENOMIC DNA]</scope>
    <source>
        <strain evidence="4">Foshan</strain>
    </source>
</reference>
<dbReference type="RefSeq" id="XP_029721941.2">
    <property type="nucleotide sequence ID" value="XM_029866081.2"/>
</dbReference>